<dbReference type="PANTHER" id="PTHR38814">
    <property type="entry name" value="ENDONUCLEASE NUCS"/>
    <property type="match status" value="1"/>
</dbReference>
<comment type="function">
    <text evidence="5">Cleaves both 3' and 5' ssDNA extremities of branched DNA structures.</text>
</comment>
<protein>
    <recommendedName>
        <fullName evidence="5">Endonuclease NucS</fullName>
        <ecNumber evidence="5">3.1.-.-</ecNumber>
    </recommendedName>
</protein>
<dbReference type="GO" id="GO:0004519">
    <property type="term" value="F:endonuclease activity"/>
    <property type="evidence" value="ECO:0007669"/>
    <property type="project" value="UniProtKB-KW"/>
</dbReference>
<evidence type="ECO:0000256" key="2">
    <source>
        <dbReference type="ARBA" id="ARBA00022722"/>
    </source>
</evidence>
<dbReference type="Pfam" id="PF21003">
    <property type="entry name" value="NucS_N"/>
    <property type="match status" value="1"/>
</dbReference>
<dbReference type="EC" id="3.1.-.-" evidence="5"/>
<dbReference type="InterPro" id="IPR048301">
    <property type="entry name" value="NucS_C"/>
</dbReference>
<keyword evidence="4 5" id="KW-0378">Hydrolase</keyword>
<evidence type="ECO:0000256" key="3">
    <source>
        <dbReference type="ARBA" id="ARBA00022759"/>
    </source>
</evidence>
<evidence type="ECO:0000313" key="9">
    <source>
        <dbReference type="Proteomes" id="UP000824504"/>
    </source>
</evidence>
<dbReference type="InterPro" id="IPR048302">
    <property type="entry name" value="NucS_N"/>
</dbReference>
<feature type="domain" description="Endonuclease NucS N-terminal PH-like" evidence="7">
    <location>
        <begin position="2"/>
        <end position="103"/>
    </location>
</feature>
<evidence type="ECO:0000256" key="4">
    <source>
        <dbReference type="ARBA" id="ARBA00022801"/>
    </source>
</evidence>
<organism evidence="8 9">
    <name type="scientific">Tessaracoccus palaemonis</name>
    <dbReference type="NCBI Taxonomy" id="2829499"/>
    <lineage>
        <taxon>Bacteria</taxon>
        <taxon>Bacillati</taxon>
        <taxon>Actinomycetota</taxon>
        <taxon>Actinomycetes</taxon>
        <taxon>Propionibacteriales</taxon>
        <taxon>Propionibacteriaceae</taxon>
        <taxon>Tessaracoccus</taxon>
    </lineage>
</organism>
<evidence type="ECO:0000256" key="1">
    <source>
        <dbReference type="ARBA" id="ARBA00022490"/>
    </source>
</evidence>
<comment type="subcellular location">
    <subcellularLocation>
        <location evidence="5">Cytoplasm</location>
    </subcellularLocation>
</comment>
<keyword evidence="9" id="KW-1185">Reference proteome</keyword>
<dbReference type="Pfam" id="PF01939">
    <property type="entry name" value="NucS_C"/>
    <property type="match status" value="1"/>
</dbReference>
<keyword evidence="5" id="KW-0238">DNA-binding</keyword>
<evidence type="ECO:0000313" key="8">
    <source>
        <dbReference type="EMBL" id="QXT64079.1"/>
    </source>
</evidence>
<feature type="domain" description="Endonuclease NucS C-terminal" evidence="6">
    <location>
        <begin position="110"/>
        <end position="229"/>
    </location>
</feature>
<reference evidence="8 9" key="1">
    <citation type="submission" date="2021-07" db="EMBL/GenBank/DDBJ databases">
        <title>complete genome sequencing of Tessaracoccus sp.J1M15.</title>
        <authorList>
            <person name="Bae J.-W."/>
            <person name="Kim D.-y."/>
        </authorList>
    </citation>
    <scope>NUCLEOTIDE SEQUENCE [LARGE SCALE GENOMIC DNA]</scope>
    <source>
        <strain evidence="8 9">J1M15</strain>
    </source>
</reference>
<dbReference type="HAMAP" id="MF_00722">
    <property type="entry name" value="NucS"/>
    <property type="match status" value="1"/>
</dbReference>
<keyword evidence="2 5" id="KW-0540">Nuclease</keyword>
<sequence>MRLVIARCQVDYVGRLTAHLPMATRLILVKADGSVSVHADDRAYKPLNWMSPPCTMQVSVPEPEVAEHGVTQVWQVRSKDGDTLRILLADVVHDSDHELGIDPGLQKDGVEAHLQALLAEHPTTLGDGLKLVTREHLTPIGPVDLLLRDDAGRLVAVEVKRRGEIDGVEQLTRYLDLMNRDPLLAPVRGIFAAQQIKPQARTLATDRGIECRLVDYDALRGLDNAEDRLF</sequence>
<name>A0ABX8SSB8_9ACTN</name>
<dbReference type="Proteomes" id="UP000824504">
    <property type="component" value="Chromosome"/>
</dbReference>
<proteinExistence type="inferred from homology"/>
<accession>A0ABX8SSB8</accession>
<dbReference type="InterPro" id="IPR002793">
    <property type="entry name" value="Endonuclease_NucS"/>
</dbReference>
<keyword evidence="1 5" id="KW-0963">Cytoplasm</keyword>
<dbReference type="EMBL" id="CP079216">
    <property type="protein sequence ID" value="QXT64079.1"/>
    <property type="molecule type" value="Genomic_DNA"/>
</dbReference>
<evidence type="ECO:0000259" key="6">
    <source>
        <dbReference type="Pfam" id="PF01939"/>
    </source>
</evidence>
<dbReference type="NCBIfam" id="NF002876">
    <property type="entry name" value="PRK03298.1"/>
    <property type="match status" value="1"/>
</dbReference>
<evidence type="ECO:0000259" key="7">
    <source>
        <dbReference type="Pfam" id="PF21003"/>
    </source>
</evidence>
<comment type="similarity">
    <text evidence="5">Belongs to the NucS endonuclease family.</text>
</comment>
<evidence type="ECO:0000256" key="5">
    <source>
        <dbReference type="HAMAP-Rule" id="MF_00722"/>
    </source>
</evidence>
<keyword evidence="3 5" id="KW-0255">Endonuclease</keyword>
<dbReference type="CDD" id="cd22341">
    <property type="entry name" value="NucS-like"/>
    <property type="match status" value="1"/>
</dbReference>
<gene>
    <name evidence="5 8" type="primary">nucS</name>
    <name evidence="8" type="ORF">KDB89_06405</name>
</gene>
<dbReference type="PANTHER" id="PTHR38814:SF1">
    <property type="entry name" value="ENDONUCLEASE NUCS"/>
    <property type="match status" value="1"/>
</dbReference>